<dbReference type="PROSITE" id="PS50931">
    <property type="entry name" value="HTH_LYSR"/>
    <property type="match status" value="1"/>
</dbReference>
<proteinExistence type="inferred from homology"/>
<dbReference type="Proteomes" id="UP000009134">
    <property type="component" value="Plasmid pNL2"/>
</dbReference>
<keyword evidence="4" id="KW-1185">Reference proteome</keyword>
<dbReference type="KEGG" id="nar:Saro_3665"/>
<accession>A4XF13</accession>
<evidence type="ECO:0000313" key="4">
    <source>
        <dbReference type="Proteomes" id="UP000009134"/>
    </source>
</evidence>
<dbReference type="eggNOG" id="COG0583">
    <property type="taxonomic scope" value="Bacteria"/>
</dbReference>
<dbReference type="AlphaFoldDB" id="A4XF13"/>
<gene>
    <name evidence="3" type="ordered locus">Saro_3665</name>
</gene>
<feature type="domain" description="HTH lysR-type" evidence="2">
    <location>
        <begin position="28"/>
        <end position="85"/>
    </location>
</feature>
<dbReference type="Gene3D" id="1.10.10.10">
    <property type="entry name" value="Winged helix-like DNA-binding domain superfamily/Winged helix DNA-binding domain"/>
    <property type="match status" value="1"/>
</dbReference>
<dbReference type="Gene3D" id="3.40.190.290">
    <property type="match status" value="1"/>
</dbReference>
<dbReference type="SUPFAM" id="SSF46785">
    <property type="entry name" value="Winged helix' DNA-binding domain"/>
    <property type="match status" value="1"/>
</dbReference>
<dbReference type="InterPro" id="IPR036388">
    <property type="entry name" value="WH-like_DNA-bd_sf"/>
</dbReference>
<evidence type="ECO:0000313" key="3">
    <source>
        <dbReference type="EMBL" id="ABP64524.1"/>
    </source>
</evidence>
<dbReference type="PANTHER" id="PTHR30537">
    <property type="entry name" value="HTH-TYPE TRANSCRIPTIONAL REGULATOR"/>
    <property type="match status" value="1"/>
</dbReference>
<geneLocation type="plasmid" evidence="3 4">
    <name>pNL2</name>
</geneLocation>
<dbReference type="InterPro" id="IPR058163">
    <property type="entry name" value="LysR-type_TF_proteobact-type"/>
</dbReference>
<evidence type="ECO:0000256" key="1">
    <source>
        <dbReference type="ARBA" id="ARBA00009437"/>
    </source>
</evidence>
<evidence type="ECO:0000259" key="2">
    <source>
        <dbReference type="PROSITE" id="PS50931"/>
    </source>
</evidence>
<dbReference type="SUPFAM" id="SSF53850">
    <property type="entry name" value="Periplasmic binding protein-like II"/>
    <property type="match status" value="1"/>
</dbReference>
<keyword evidence="3" id="KW-0614">Plasmid</keyword>
<dbReference type="EMBL" id="CP000677">
    <property type="protein sequence ID" value="ABP64524.1"/>
    <property type="molecule type" value="Genomic_DNA"/>
</dbReference>
<dbReference type="HOGENOM" id="CLU_039613_2_1_5"/>
<dbReference type="InterPro" id="IPR000847">
    <property type="entry name" value="LysR_HTH_N"/>
</dbReference>
<dbReference type="PANTHER" id="PTHR30537:SF3">
    <property type="entry name" value="TRANSCRIPTIONAL REGULATORY PROTEIN"/>
    <property type="match status" value="1"/>
</dbReference>
<dbReference type="Pfam" id="PF00126">
    <property type="entry name" value="HTH_1"/>
    <property type="match status" value="1"/>
</dbReference>
<name>A4XF13_NOVAD</name>
<dbReference type="GO" id="GO:0043565">
    <property type="term" value="F:sequence-specific DNA binding"/>
    <property type="evidence" value="ECO:0007669"/>
    <property type="project" value="TreeGrafter"/>
</dbReference>
<dbReference type="GO" id="GO:0006351">
    <property type="term" value="P:DNA-templated transcription"/>
    <property type="evidence" value="ECO:0007669"/>
    <property type="project" value="TreeGrafter"/>
</dbReference>
<reference evidence="3 4" key="1">
    <citation type="submission" date="2007-04" db="EMBL/GenBank/DDBJ databases">
        <title>Complete sequence of plasmid pNL2 of Novosphingobium aromaticivorans DSM 12444.</title>
        <authorList>
            <consortium name="US DOE Joint Genome Institute"/>
            <person name="Copeland A."/>
            <person name="Lucas S."/>
            <person name="Lapidus A."/>
            <person name="Barry K."/>
            <person name="Detter J.C."/>
            <person name="Glavina del Rio T."/>
            <person name="Hammon N."/>
            <person name="Israni S."/>
            <person name="Dalin E."/>
            <person name="Tice H."/>
            <person name="Pitluck S."/>
            <person name="Chertkov O."/>
            <person name="Han C."/>
            <person name="Thomson S."/>
            <person name="Schmutz J."/>
            <person name="Larimer F."/>
            <person name="Land M."/>
            <person name="Kyrpides N."/>
            <person name="Ivanova N."/>
            <person name="Fredrickson J."/>
            <person name="Romine M.F."/>
            <person name="Richardson P."/>
        </authorList>
    </citation>
    <scope>NUCLEOTIDE SEQUENCE [LARGE SCALE GENOMIC DNA]</scope>
    <source>
        <strain evidence="4">ATCC 700278 / DSM 12444 / CCUG 56034 / CIP 105152 / NBRC 16084 / F199</strain>
        <plasmid evidence="3 4">pNL2</plasmid>
    </source>
</reference>
<dbReference type="InterPro" id="IPR036390">
    <property type="entry name" value="WH_DNA-bd_sf"/>
</dbReference>
<comment type="similarity">
    <text evidence="1">Belongs to the LysR transcriptional regulatory family.</text>
</comment>
<dbReference type="GO" id="GO:0003700">
    <property type="term" value="F:DNA-binding transcription factor activity"/>
    <property type="evidence" value="ECO:0007669"/>
    <property type="project" value="InterPro"/>
</dbReference>
<organism evidence="3 4">
    <name type="scientific">Novosphingobium aromaticivorans (strain ATCC 700278 / DSM 12444 / CCUG 56034 / CIP 105152 / NBRC 16084 / F199)</name>
    <dbReference type="NCBI Taxonomy" id="279238"/>
    <lineage>
        <taxon>Bacteria</taxon>
        <taxon>Pseudomonadati</taxon>
        <taxon>Pseudomonadota</taxon>
        <taxon>Alphaproteobacteria</taxon>
        <taxon>Sphingomonadales</taxon>
        <taxon>Sphingomonadaceae</taxon>
        <taxon>Novosphingobium</taxon>
    </lineage>
</organism>
<sequence>MRIREVSCLAQCLCKNARHLNGNWVRHMEWSDLEVFLAAVRTGSYTAAGRQLGINRTTIGRRVEALEKSLGLPLFEKNPLGYAPNAAGARLLATAEAVEREVAAMLHDIGGAARQSAPVRIASSGGIASEFLPEIAAFRRANPDVPVELLGELDPLDAVTQRRADLGIALVRSLPLRLAGTQVATLSQAPYGRRHAGALQSLGWGYEFDAALPGGPWSANPAGEAAQAAGLVTFNAWPQLKQAVMAGIGKATLWCFAADAEEHLERLAPPDPRHDCPLWLVHRAKAPPGPGLARLIAFLDNAIAARCDGKRAATP</sequence>
<protein>
    <submittedName>
        <fullName evidence="3">Transcriptional regulator, LysR family</fullName>
    </submittedName>
</protein>